<evidence type="ECO:0000313" key="2">
    <source>
        <dbReference type="EMBL" id="AWF96566.1"/>
    </source>
</evidence>
<evidence type="ECO:0000256" key="1">
    <source>
        <dbReference type="SAM" id="Phobius"/>
    </source>
</evidence>
<keyword evidence="1" id="KW-0472">Membrane</keyword>
<dbReference type="EMBL" id="CP020928">
    <property type="protein sequence ID" value="AWF96566.1"/>
    <property type="molecule type" value="Genomic_DNA"/>
</dbReference>
<keyword evidence="1" id="KW-1133">Transmembrane helix</keyword>
<reference evidence="2 3" key="1">
    <citation type="submission" date="2017-04" db="EMBL/GenBank/DDBJ databases">
        <title>Weissella cibaria strain m2 complete genome.</title>
        <authorList>
            <person name="Pan Q."/>
            <person name="Tan M."/>
            <person name="Yao F."/>
            <person name="Su S."/>
        </authorList>
    </citation>
    <scope>NUCLEOTIDE SEQUENCE [LARGE SCALE GENOMIC DNA]</scope>
    <source>
        <strain evidence="2 3">M2</strain>
    </source>
</reference>
<sequence>MINRVSKEGVTGMTEYVTKEAFEKFKAEDFAQVRQDLTVLTVKVDTLTTEVAALPTTSDVKVLIHEAFKEARGTAISLGVMIAVITGTIIAVLSFVLSVYVGGGFR</sequence>
<evidence type="ECO:0000313" key="3">
    <source>
        <dbReference type="Proteomes" id="UP000244870"/>
    </source>
</evidence>
<proteinExistence type="predicted"/>
<dbReference type="AlphaFoldDB" id="A0A2S1KU71"/>
<name>A0A2S1KU71_9LACO</name>
<dbReference type="Proteomes" id="UP000244870">
    <property type="component" value="Chromosome"/>
</dbReference>
<keyword evidence="1" id="KW-0812">Transmembrane</keyword>
<protein>
    <submittedName>
        <fullName evidence="2">Uncharacterized protein</fullName>
    </submittedName>
</protein>
<feature type="transmembrane region" description="Helical" evidence="1">
    <location>
        <begin position="78"/>
        <end position="101"/>
    </location>
</feature>
<accession>A0A2S1KU71</accession>
<gene>
    <name evidence="2" type="ORF">B6254_2215</name>
</gene>
<organism evidence="2 3">
    <name type="scientific">Weissella cibaria</name>
    <dbReference type="NCBI Taxonomy" id="137591"/>
    <lineage>
        <taxon>Bacteria</taxon>
        <taxon>Bacillati</taxon>
        <taxon>Bacillota</taxon>
        <taxon>Bacilli</taxon>
        <taxon>Lactobacillales</taxon>
        <taxon>Lactobacillaceae</taxon>
        <taxon>Weissella</taxon>
    </lineage>
</organism>